<dbReference type="RefSeq" id="WP_135309707.1">
    <property type="nucleotide sequence ID" value="NZ_QUZT01000039.1"/>
</dbReference>
<gene>
    <name evidence="2" type="ORF">DYL61_19710</name>
</gene>
<keyword evidence="3" id="KW-1185">Reference proteome</keyword>
<reference evidence="2 3" key="1">
    <citation type="journal article" date="2019" name="Syst. Appl. Microbiol.">
        <title>New species of pathogenic Pseudomonas isolated from citrus in Tunisia: Proposal of Pseudomonas kairouanensis sp. nov. and Pseudomonas nabeulensis sp. nov.</title>
        <authorList>
            <person name="Oueslati M."/>
            <person name="Mulet M."/>
            <person name="Gomila M."/>
            <person name="Berge O."/>
            <person name="Hajlaoui M.R."/>
            <person name="Lalucat J."/>
            <person name="Sadfi-Zouaoui N."/>
            <person name="Garcia-Valdes E."/>
        </authorList>
    </citation>
    <scope>NUCLEOTIDE SEQUENCE [LARGE SCALE GENOMIC DNA]</scope>
    <source>
        <strain evidence="2 3">E10B</strain>
    </source>
</reference>
<dbReference type="EMBL" id="QUZT01000039">
    <property type="protein sequence ID" value="TFY90918.1"/>
    <property type="molecule type" value="Genomic_DNA"/>
</dbReference>
<dbReference type="CDD" id="cd12215">
    <property type="entry name" value="ChiC_BD"/>
    <property type="match status" value="1"/>
</dbReference>
<dbReference type="GO" id="GO:0004252">
    <property type="term" value="F:serine-type endopeptidase activity"/>
    <property type="evidence" value="ECO:0007669"/>
    <property type="project" value="InterPro"/>
</dbReference>
<dbReference type="InterPro" id="IPR036852">
    <property type="entry name" value="Peptidase_S8/S53_dom_sf"/>
</dbReference>
<comment type="caution">
    <text evidence="2">The sequence shown here is derived from an EMBL/GenBank/DDBJ whole genome shotgun (WGS) entry which is preliminary data.</text>
</comment>
<dbReference type="GO" id="GO:0005576">
    <property type="term" value="C:extracellular region"/>
    <property type="evidence" value="ECO:0007669"/>
    <property type="project" value="InterPro"/>
</dbReference>
<dbReference type="Gene3D" id="3.40.50.200">
    <property type="entry name" value="Peptidase S8/S53 domain"/>
    <property type="match status" value="1"/>
</dbReference>
<dbReference type="AlphaFoldDB" id="A0A4Z0AYB8"/>
<protein>
    <recommendedName>
        <fullName evidence="4">Chitin-binding type-3 domain-containing protein</fullName>
    </recommendedName>
</protein>
<organism evidence="2 3">
    <name type="scientific">Pseudomonas nabeulensis</name>
    <dbReference type="NCBI Taxonomy" id="2293833"/>
    <lineage>
        <taxon>Bacteria</taxon>
        <taxon>Pseudomonadati</taxon>
        <taxon>Pseudomonadota</taxon>
        <taxon>Gammaproteobacteria</taxon>
        <taxon>Pseudomonadales</taxon>
        <taxon>Pseudomonadaceae</taxon>
        <taxon>Pseudomonas</taxon>
    </lineage>
</organism>
<name>A0A4Z0AYB8_9PSED</name>
<dbReference type="Gene3D" id="2.10.10.20">
    <property type="entry name" value="Carbohydrate-binding module superfamily 5/12"/>
    <property type="match status" value="1"/>
</dbReference>
<dbReference type="SUPFAM" id="SSF51055">
    <property type="entry name" value="Carbohydrate binding domain"/>
    <property type="match status" value="1"/>
</dbReference>
<dbReference type="OrthoDB" id="9790784at2"/>
<feature type="signal peptide" evidence="1">
    <location>
        <begin position="1"/>
        <end position="36"/>
    </location>
</feature>
<proteinExistence type="predicted"/>
<accession>A0A4Z0AYB8</accession>
<sequence length="977" mass="103255">MVTLKSHTWRRERVGIPLACATAVAAIALLTTGVQAATPGAIIVVQLKNDLSQFRQQAVTDASVKRSLNALAQSIPDIGSSFKRSARQNELKASYGIERSFTVDVSTKTPAQRNQIQQHYLQNALVLSADINDVSDVPATDVGHTVKARLGARASAELEARYKAGPIPEAGYVLGGINANAVSAMPGGKGDYARVVIASNNYWNRSHESLPSVAFSPIRGPQRLSCSTYYDVGNNATAAAGIIAGKNNGVGVAGIVPNAQLAAAPATFGGLYDEIYDLGLKSGDVVVLDAHFSNTTTRFGDHTTYPGDVCPKANPTDKYSTTCQLPSVAYESTQRRIEILTEVMGVHVVLSTSGGVDNGQHPASPMNLDAPDFNGLFDPDRNDDGAIYVAGIDPKTGASLGSNYGRRVDLATWATDIAYPSYHPGGGHNTYSRYDKDDVLNYPFAAYIAAGAVAQVQSVAFAKGLGPVPPKLMRRLLVETGHDIPGHDANQPVGKQPDVKAAVDKMLTEYARGFPPEPEPPFRIKRVVGFDAPYYGRDWEYRPITNPANALGVTYRWNNVEEPLIAAGPTAADGTRRLGVDWSDGLKARNQTITLTARDSRGATDTWTRQLSVPPIVWRYNGEWNVPDELSLGQSVTLSGKLMAPLATGHKVYYYWKAPALFHGIKEGVALMPNSYSLPLTVPASIEPGTAVNIQFLATDAPFLASTQFARTQPGMLLSKTVTIKQGAGSGPSGTLTGPSSVQGGSHYLFKVDNAQDPAASTLTYRWMLPTGFADPGNNPTAMGFAPGLTETAMVPVKVEITNAQGQSVVLSQDVTLAANLPSGEIQGPSPIVMNSGETRVIVVKATVPGGGIPGYRWSVPQGFTSTGATTDTLTLTAPTTEQPMTAVVSVIVSAGSTNQVILSRNLTVQPSASGPGAGACGAPWNPSTAYPTPGVVVSYGGINYAVAHWTQGQQPDQNFVLSGSAKPWRQVGPCSP</sequence>
<evidence type="ECO:0008006" key="4">
    <source>
        <dbReference type="Google" id="ProtNLM"/>
    </source>
</evidence>
<dbReference type="Proteomes" id="UP000297734">
    <property type="component" value="Unassembled WGS sequence"/>
</dbReference>
<dbReference type="GO" id="GO:0005975">
    <property type="term" value="P:carbohydrate metabolic process"/>
    <property type="evidence" value="ECO:0007669"/>
    <property type="project" value="InterPro"/>
</dbReference>
<keyword evidence="1" id="KW-0732">Signal</keyword>
<dbReference type="GO" id="GO:0006508">
    <property type="term" value="P:proteolysis"/>
    <property type="evidence" value="ECO:0007669"/>
    <property type="project" value="InterPro"/>
</dbReference>
<dbReference type="SUPFAM" id="SSF52743">
    <property type="entry name" value="Subtilisin-like"/>
    <property type="match status" value="1"/>
</dbReference>
<feature type="chain" id="PRO_5021422578" description="Chitin-binding type-3 domain-containing protein" evidence="1">
    <location>
        <begin position="37"/>
        <end position="977"/>
    </location>
</feature>
<evidence type="ECO:0000313" key="3">
    <source>
        <dbReference type="Proteomes" id="UP000297734"/>
    </source>
</evidence>
<evidence type="ECO:0000256" key="1">
    <source>
        <dbReference type="SAM" id="SignalP"/>
    </source>
</evidence>
<dbReference type="InterPro" id="IPR036573">
    <property type="entry name" value="CBM_sf_5/12"/>
</dbReference>
<evidence type="ECO:0000313" key="2">
    <source>
        <dbReference type="EMBL" id="TFY90918.1"/>
    </source>
</evidence>
<dbReference type="GO" id="GO:0004553">
    <property type="term" value="F:hydrolase activity, hydrolyzing O-glycosyl compounds"/>
    <property type="evidence" value="ECO:0007669"/>
    <property type="project" value="InterPro"/>
</dbReference>
<dbReference type="GO" id="GO:0030246">
    <property type="term" value="F:carbohydrate binding"/>
    <property type="evidence" value="ECO:0007669"/>
    <property type="project" value="InterPro"/>
</dbReference>